<name>A0A7C4S4X1_9EURY</name>
<dbReference type="PANTHER" id="PTHR11668">
    <property type="entry name" value="SERINE/THREONINE PROTEIN PHOSPHATASE"/>
    <property type="match status" value="1"/>
</dbReference>
<dbReference type="InterPro" id="IPR050341">
    <property type="entry name" value="PP1_catalytic_subunit"/>
</dbReference>
<evidence type="ECO:0000259" key="1">
    <source>
        <dbReference type="SMART" id="SM00156"/>
    </source>
</evidence>
<dbReference type="InterPro" id="IPR029052">
    <property type="entry name" value="Metallo-depent_PP-like"/>
</dbReference>
<dbReference type="EMBL" id="DRUC01000059">
    <property type="protein sequence ID" value="HHF48345.1"/>
    <property type="molecule type" value="Genomic_DNA"/>
</dbReference>
<dbReference type="Gene3D" id="3.60.21.10">
    <property type="match status" value="1"/>
</dbReference>
<accession>A0A7C4S4X1</accession>
<comment type="caution">
    <text evidence="3">The sequence shown here is derived from an EMBL/GenBank/DDBJ whole genome shotgun (WGS) entry which is preliminary data.</text>
</comment>
<dbReference type="EMBL" id="DTPI01000032">
    <property type="protein sequence ID" value="HGE66830.1"/>
    <property type="molecule type" value="Genomic_DNA"/>
</dbReference>
<feature type="domain" description="Serine/threonine specific protein phosphatases" evidence="1">
    <location>
        <begin position="1"/>
        <end position="247"/>
    </location>
</feature>
<dbReference type="SMART" id="SM00156">
    <property type="entry name" value="PP2Ac"/>
    <property type="match status" value="1"/>
</dbReference>
<dbReference type="InterPro" id="IPR006186">
    <property type="entry name" value="Ser/Thr-sp_prot-phosphatase"/>
</dbReference>
<sequence>MIELIDEALKIGGKDIIEIHTEKYTIVGDIHADYKALKKVLKEREGLTIFLGDYGDRGDDPVNVYRTLLEGYINGDFILLRGNHESRDVFPHDLPDKLDKETYAKLNELWETLPICAIVNNEVFAVHGGIYTKSCSILEEDISLRDLKEEEAKIELMWNDPWENDRCVLNFQRGVGFIFGKKATKRFLECLDLKIVVRSHQPYKVLKAEQDGLLVTVGSTTVYGTDFAMIKVSGGFDDGYDLIRKFGYVFGFD</sequence>
<dbReference type="SUPFAM" id="SSF56300">
    <property type="entry name" value="Metallo-dependent phosphatases"/>
    <property type="match status" value="1"/>
</dbReference>
<reference evidence="3" key="1">
    <citation type="journal article" date="2020" name="mSystems">
        <title>Genome- and Community-Level Interaction Insights into Carbon Utilization and Element Cycling Functions of Hydrothermarchaeota in Hydrothermal Sediment.</title>
        <authorList>
            <person name="Zhou Z."/>
            <person name="Liu Y."/>
            <person name="Xu W."/>
            <person name="Pan J."/>
            <person name="Luo Z.H."/>
            <person name="Li M."/>
        </authorList>
    </citation>
    <scope>NUCLEOTIDE SEQUENCE [LARGE SCALE GENOMIC DNA]</scope>
    <source>
        <strain evidence="4">SpSt-10</strain>
        <strain evidence="3">SpSt-62</strain>
        <strain evidence="2">SpSt-97</strain>
    </source>
</reference>
<organism evidence="3">
    <name type="scientific">Geoglobus ahangari</name>
    <dbReference type="NCBI Taxonomy" id="113653"/>
    <lineage>
        <taxon>Archaea</taxon>
        <taxon>Methanobacteriati</taxon>
        <taxon>Methanobacteriota</taxon>
        <taxon>Archaeoglobi</taxon>
        <taxon>Archaeoglobales</taxon>
        <taxon>Archaeoglobaceae</taxon>
        <taxon>Geoglobus</taxon>
    </lineage>
</organism>
<dbReference type="CDD" id="cd00144">
    <property type="entry name" value="MPP_PPP_family"/>
    <property type="match status" value="1"/>
</dbReference>
<proteinExistence type="predicted"/>
<dbReference type="GO" id="GO:0005737">
    <property type="term" value="C:cytoplasm"/>
    <property type="evidence" value="ECO:0007669"/>
    <property type="project" value="TreeGrafter"/>
</dbReference>
<dbReference type="AlphaFoldDB" id="A0A7C4S4X1"/>
<dbReference type="PANTHER" id="PTHR11668:SF496">
    <property type="entry name" value="SERINE_THREONINE-PROTEIN PHOSPHATASE"/>
    <property type="match status" value="1"/>
</dbReference>
<dbReference type="InterPro" id="IPR004843">
    <property type="entry name" value="Calcineurin-like_PHP"/>
</dbReference>
<gene>
    <name evidence="4" type="ORF">ENL48_04020</name>
    <name evidence="3" type="ORF">ENT89_01655</name>
    <name evidence="2" type="ORF">ENX77_06945</name>
</gene>
<evidence type="ECO:0000313" key="2">
    <source>
        <dbReference type="EMBL" id="HGE66830.1"/>
    </source>
</evidence>
<protein>
    <submittedName>
        <fullName evidence="3">Serine/threonine protein phosphatase</fullName>
    </submittedName>
</protein>
<dbReference type="PRINTS" id="PR00114">
    <property type="entry name" value="STPHPHTASE"/>
</dbReference>
<dbReference type="EMBL" id="DTAK01000012">
    <property type="protein sequence ID" value="HGU58913.1"/>
    <property type="molecule type" value="Genomic_DNA"/>
</dbReference>
<dbReference type="GO" id="GO:0004722">
    <property type="term" value="F:protein serine/threonine phosphatase activity"/>
    <property type="evidence" value="ECO:0007669"/>
    <property type="project" value="TreeGrafter"/>
</dbReference>
<evidence type="ECO:0000313" key="3">
    <source>
        <dbReference type="EMBL" id="HGU58913.1"/>
    </source>
</evidence>
<dbReference type="Pfam" id="PF00149">
    <property type="entry name" value="Metallophos"/>
    <property type="match status" value="1"/>
</dbReference>
<evidence type="ECO:0000313" key="4">
    <source>
        <dbReference type="EMBL" id="HHF48345.1"/>
    </source>
</evidence>